<accession>A0A368TAK4</accession>
<organism evidence="3 4">
    <name type="scientific">Marinitenerispora sediminis</name>
    <dbReference type="NCBI Taxonomy" id="1931232"/>
    <lineage>
        <taxon>Bacteria</taxon>
        <taxon>Bacillati</taxon>
        <taxon>Actinomycetota</taxon>
        <taxon>Actinomycetes</taxon>
        <taxon>Streptosporangiales</taxon>
        <taxon>Nocardiopsidaceae</taxon>
        <taxon>Marinitenerispora</taxon>
    </lineage>
</organism>
<comment type="caution">
    <text evidence="3">The sequence shown here is derived from an EMBL/GenBank/DDBJ whole genome shotgun (WGS) entry which is preliminary data.</text>
</comment>
<keyword evidence="1" id="KW-0472">Membrane</keyword>
<keyword evidence="1" id="KW-1133">Transmembrane helix</keyword>
<dbReference type="Pfam" id="PF12158">
    <property type="entry name" value="DUF3592"/>
    <property type="match status" value="1"/>
</dbReference>
<dbReference type="Proteomes" id="UP000253318">
    <property type="component" value="Unassembled WGS sequence"/>
</dbReference>
<dbReference type="OrthoDB" id="3430041at2"/>
<keyword evidence="1" id="KW-0812">Transmembrane</keyword>
<evidence type="ECO:0000256" key="1">
    <source>
        <dbReference type="SAM" id="Phobius"/>
    </source>
</evidence>
<dbReference type="InterPro" id="IPR021994">
    <property type="entry name" value="DUF3592"/>
</dbReference>
<evidence type="ECO:0000259" key="2">
    <source>
        <dbReference type="Pfam" id="PF12158"/>
    </source>
</evidence>
<proteinExistence type="predicted"/>
<evidence type="ECO:0000313" key="3">
    <source>
        <dbReference type="EMBL" id="RCV61999.1"/>
    </source>
</evidence>
<dbReference type="AlphaFoldDB" id="A0A368TAK4"/>
<feature type="transmembrane region" description="Helical" evidence="1">
    <location>
        <begin position="109"/>
        <end position="130"/>
    </location>
</feature>
<dbReference type="RefSeq" id="WP_114396080.1">
    <property type="nucleotide sequence ID" value="NZ_QEIM01000003.1"/>
</dbReference>
<feature type="transmembrane region" description="Helical" evidence="1">
    <location>
        <begin position="7"/>
        <end position="25"/>
    </location>
</feature>
<dbReference type="EMBL" id="QEIN01000012">
    <property type="protein sequence ID" value="RCV61999.1"/>
    <property type="molecule type" value="Genomic_DNA"/>
</dbReference>
<protein>
    <submittedName>
        <fullName evidence="3">DUF3592 domain-containing protein</fullName>
    </submittedName>
</protein>
<keyword evidence="4" id="KW-1185">Reference proteome</keyword>
<sequence>MVVLYPLLPLGIGVLVLGWLLYTAWRSAVLAERGERAPAEVVGYREGSGSSRMVVRFRTGDGREVLAAHDSTGWTAARAGDIVTVAYDPARPDRARVVDAPWLSRGVPMLLGALGACFVVIGALLGLLAWR</sequence>
<gene>
    <name evidence="3" type="ORF">DEF24_02915</name>
</gene>
<name>A0A368TAK4_9ACTN</name>
<feature type="domain" description="DUF3592" evidence="2">
    <location>
        <begin position="39"/>
        <end position="99"/>
    </location>
</feature>
<evidence type="ECO:0000313" key="4">
    <source>
        <dbReference type="Proteomes" id="UP000253318"/>
    </source>
</evidence>
<reference evidence="3 4" key="1">
    <citation type="submission" date="2018-04" db="EMBL/GenBank/DDBJ databases">
        <title>Novel actinobacteria from marine sediment.</title>
        <authorList>
            <person name="Ng Z.Y."/>
            <person name="Tan G.Y.A."/>
        </authorList>
    </citation>
    <scope>NUCLEOTIDE SEQUENCE [LARGE SCALE GENOMIC DNA]</scope>
    <source>
        <strain evidence="3 4">TPS81</strain>
    </source>
</reference>